<gene>
    <name evidence="1" type="ORF">F1J90_01235</name>
</gene>
<accession>A0A3Z5H3H9</accession>
<name>A0A3Z5H3H9_SALET</name>
<reference evidence="1" key="1">
    <citation type="submission" date="2019-09" db="EMBL/GenBank/DDBJ databases">
        <authorList>
            <person name="Ashton P.M."/>
            <person name="Dallman T."/>
            <person name="Nair S."/>
            <person name="De Pinna E."/>
            <person name="Peters T."/>
            <person name="Grant K."/>
        </authorList>
    </citation>
    <scope>NUCLEOTIDE SEQUENCE</scope>
    <source>
        <strain evidence="1">797592</strain>
    </source>
</reference>
<organism evidence="1">
    <name type="scientific">Salmonella enterica I</name>
    <dbReference type="NCBI Taxonomy" id="59201"/>
    <lineage>
        <taxon>Bacteria</taxon>
        <taxon>Pseudomonadati</taxon>
        <taxon>Pseudomonadota</taxon>
        <taxon>Gammaproteobacteria</taxon>
        <taxon>Enterobacterales</taxon>
        <taxon>Enterobacteriaceae</taxon>
        <taxon>Salmonella</taxon>
    </lineage>
</organism>
<dbReference type="AlphaFoldDB" id="A0A3Z5H3H9"/>
<evidence type="ECO:0000313" key="1">
    <source>
        <dbReference type="EMBL" id="ECR2774907.1"/>
    </source>
</evidence>
<dbReference type="EMBL" id="AAKFHN010000001">
    <property type="protein sequence ID" value="ECR2774907.1"/>
    <property type="molecule type" value="Genomic_DNA"/>
</dbReference>
<sequence>MASEQGFELINMDMLVSYFSEKNINLKCTLCGHDRLTVPQVSASAGMPCNMALGSYVNVFTEKSIYSDKANQYYFSLICNNCGNETHINAFTVLNWVKEKFPVNTEDEKNADAEQ</sequence>
<proteinExistence type="predicted"/>
<protein>
    <submittedName>
        <fullName evidence="1">Uncharacterized protein</fullName>
    </submittedName>
</protein>
<comment type="caution">
    <text evidence="1">The sequence shown here is derived from an EMBL/GenBank/DDBJ whole genome shotgun (WGS) entry which is preliminary data.</text>
</comment>